<reference evidence="2 3" key="1">
    <citation type="submission" date="2015-08" db="EMBL/GenBank/DDBJ databases">
        <title>Complete genome sequence of Rufibacter tibetensis strain 1351t, a radiation-resistant bacterium from tibet plateau.</title>
        <authorList>
            <person name="Dai J."/>
        </authorList>
    </citation>
    <scope>NUCLEOTIDE SEQUENCE [LARGE SCALE GENOMIC DNA]</scope>
    <source>
        <strain evidence="2 3">1351</strain>
    </source>
</reference>
<gene>
    <name evidence="2" type="ORF">DC20_01935</name>
</gene>
<dbReference type="SUPFAM" id="SSF51182">
    <property type="entry name" value="RmlC-like cupins"/>
    <property type="match status" value="1"/>
</dbReference>
<protein>
    <recommendedName>
        <fullName evidence="4">Cupin 2 conserved barrel domain-containing protein</fullName>
    </recommendedName>
</protein>
<dbReference type="OrthoDB" id="676420at2"/>
<accession>A0A0P0C986</accession>
<organism evidence="2 3">
    <name type="scientific">Rufibacter tibetensis</name>
    <dbReference type="NCBI Taxonomy" id="512763"/>
    <lineage>
        <taxon>Bacteria</taxon>
        <taxon>Pseudomonadati</taxon>
        <taxon>Bacteroidota</taxon>
        <taxon>Cytophagia</taxon>
        <taxon>Cytophagales</taxon>
        <taxon>Hymenobacteraceae</taxon>
        <taxon>Rufibacter</taxon>
    </lineage>
</organism>
<dbReference type="AlphaFoldDB" id="A0A0P0C986"/>
<proteinExistence type="predicted"/>
<dbReference type="Proteomes" id="UP000061382">
    <property type="component" value="Chromosome"/>
</dbReference>
<evidence type="ECO:0000313" key="3">
    <source>
        <dbReference type="Proteomes" id="UP000061382"/>
    </source>
</evidence>
<dbReference type="KEGG" id="rti:DC20_01935"/>
<evidence type="ECO:0008006" key="4">
    <source>
        <dbReference type="Google" id="ProtNLM"/>
    </source>
</evidence>
<name>A0A0P0C986_9BACT</name>
<dbReference type="Gene3D" id="2.60.120.10">
    <property type="entry name" value="Jelly Rolls"/>
    <property type="match status" value="1"/>
</dbReference>
<keyword evidence="1" id="KW-0732">Signal</keyword>
<dbReference type="InterPro" id="IPR011051">
    <property type="entry name" value="RmlC_Cupin_sf"/>
</dbReference>
<dbReference type="PATRIC" id="fig|512763.3.peg.431"/>
<sequence length="140" mass="15777">MKTRLTTAILSVCFLLNLAPAFARNTPTNTAPRTTKVFKQMLKTNNLRILSLELKPGEFLDFHASPEQEAYAASDGIIKIVTADGTEKTVNVREGDRLWMDLTQYKNWNTGEKTLNIMVLEQPRGGVEKKSNISFYTLKP</sequence>
<feature type="chain" id="PRO_5006042479" description="Cupin 2 conserved barrel domain-containing protein" evidence="1">
    <location>
        <begin position="24"/>
        <end position="140"/>
    </location>
</feature>
<dbReference type="RefSeq" id="WP_062542280.1">
    <property type="nucleotide sequence ID" value="NZ_CP012643.1"/>
</dbReference>
<dbReference type="EMBL" id="CP012643">
    <property type="protein sequence ID" value="ALI97957.1"/>
    <property type="molecule type" value="Genomic_DNA"/>
</dbReference>
<evidence type="ECO:0000313" key="2">
    <source>
        <dbReference type="EMBL" id="ALI97957.1"/>
    </source>
</evidence>
<feature type="signal peptide" evidence="1">
    <location>
        <begin position="1"/>
        <end position="23"/>
    </location>
</feature>
<evidence type="ECO:0000256" key="1">
    <source>
        <dbReference type="SAM" id="SignalP"/>
    </source>
</evidence>
<keyword evidence="3" id="KW-1185">Reference proteome</keyword>
<dbReference type="InterPro" id="IPR014710">
    <property type="entry name" value="RmlC-like_jellyroll"/>
</dbReference>